<keyword evidence="2" id="KW-0479">Metal-binding</keyword>
<dbReference type="InterPro" id="IPR011057">
    <property type="entry name" value="Mss4-like_sf"/>
</dbReference>
<evidence type="ECO:0000259" key="5">
    <source>
        <dbReference type="PROSITE" id="PS51790"/>
    </source>
</evidence>
<dbReference type="EMBL" id="LR216287">
    <property type="protein sequence ID" value="VFJ14321.1"/>
    <property type="molecule type" value="Genomic_DNA"/>
</dbReference>
<evidence type="ECO:0000256" key="2">
    <source>
        <dbReference type="ARBA" id="ARBA00022723"/>
    </source>
</evidence>
<dbReference type="EC" id="1.8.4.12" evidence="6"/>
<dbReference type="NCBIfam" id="NF004036">
    <property type="entry name" value="PRK05508.1"/>
    <property type="match status" value="1"/>
</dbReference>
<sequence>MDYNKLTPEEEKIIVYKATEPPFTGKYDDFYEEGIFVCRRCNNPLFSSKSKFDAGCGWPSFDDSFPNALERVPDPDGIRTEIQCKNCGGHLGHEFLGEHLTKKNTRECVNSLSIYFIPNGKELPKIIHK</sequence>
<dbReference type="Pfam" id="PF01641">
    <property type="entry name" value="SelR"/>
    <property type="match status" value="1"/>
</dbReference>
<evidence type="ECO:0000313" key="6">
    <source>
        <dbReference type="EMBL" id="VFJ14321.1"/>
    </source>
</evidence>
<dbReference type="GO" id="GO:0046872">
    <property type="term" value="F:metal ion binding"/>
    <property type="evidence" value="ECO:0007669"/>
    <property type="project" value="UniProtKB-KW"/>
</dbReference>
<dbReference type="AlphaFoldDB" id="A0A484I978"/>
<dbReference type="Proteomes" id="UP000294299">
    <property type="component" value="Chromosome NFRAN"/>
</dbReference>
<dbReference type="InterPro" id="IPR028427">
    <property type="entry name" value="Met_Sox_Rdtase_MsrB"/>
</dbReference>
<dbReference type="PANTHER" id="PTHR46081">
    <property type="entry name" value="PEPTIDE METHIONINE SULFOXIDE REDUCTASE 2"/>
    <property type="match status" value="1"/>
</dbReference>
<gene>
    <name evidence="6" type="primary">msrB</name>
    <name evidence="6" type="ORF">NFRAN_1999</name>
</gene>
<dbReference type="Gene3D" id="2.170.150.20">
    <property type="entry name" value="Peptide methionine sulfoxide reductase"/>
    <property type="match status" value="1"/>
</dbReference>
<name>A0A484I978_9ARCH</name>
<dbReference type="GO" id="GO:0033743">
    <property type="term" value="F:peptide-methionine (R)-S-oxide reductase activity"/>
    <property type="evidence" value="ECO:0007669"/>
    <property type="project" value="UniProtKB-EC"/>
</dbReference>
<feature type="domain" description="MsrB" evidence="5">
    <location>
        <begin position="1"/>
        <end position="119"/>
    </location>
</feature>
<dbReference type="RefSeq" id="WP_134484565.1">
    <property type="nucleotide sequence ID" value="NZ_LR216287.1"/>
</dbReference>
<evidence type="ECO:0000313" key="7">
    <source>
        <dbReference type="Proteomes" id="UP000294299"/>
    </source>
</evidence>
<evidence type="ECO:0000256" key="1">
    <source>
        <dbReference type="ARBA" id="ARBA00001947"/>
    </source>
</evidence>
<dbReference type="OrthoDB" id="5961at2157"/>
<dbReference type="GO" id="GO:0006979">
    <property type="term" value="P:response to oxidative stress"/>
    <property type="evidence" value="ECO:0007669"/>
    <property type="project" value="InterPro"/>
</dbReference>
<protein>
    <submittedName>
        <fullName evidence="6">Peptide methionine sulfoxide reductase MsrB</fullName>
        <ecNumber evidence="6">1.8.4.12</ecNumber>
    </submittedName>
</protein>
<dbReference type="InterPro" id="IPR002579">
    <property type="entry name" value="Met_Sox_Rdtase_MsrB_dom"/>
</dbReference>
<keyword evidence="4 6" id="KW-0560">Oxidoreductase</keyword>
<accession>A0A484I978</accession>
<evidence type="ECO:0000256" key="3">
    <source>
        <dbReference type="ARBA" id="ARBA00022833"/>
    </source>
</evidence>
<keyword evidence="3" id="KW-0862">Zinc</keyword>
<dbReference type="GeneID" id="39421292"/>
<reference evidence="6 7" key="1">
    <citation type="submission" date="2019-02" db="EMBL/GenBank/DDBJ databases">
        <authorList>
            <person name="Lehtovirta-Morley E L."/>
        </authorList>
    </citation>
    <scope>NUCLEOTIDE SEQUENCE [LARGE SCALE GENOMIC DNA]</scope>
    <source>
        <strain evidence="6">NFRAN1</strain>
    </source>
</reference>
<proteinExistence type="predicted"/>
<dbReference type="PROSITE" id="PS51790">
    <property type="entry name" value="MSRB"/>
    <property type="match status" value="1"/>
</dbReference>
<comment type="cofactor">
    <cofactor evidence="1">
        <name>Zn(2+)</name>
        <dbReference type="ChEBI" id="CHEBI:29105"/>
    </cofactor>
</comment>
<keyword evidence="7" id="KW-1185">Reference proteome</keyword>
<dbReference type="KEGG" id="nfn:NFRAN_1999"/>
<dbReference type="GO" id="GO:0030091">
    <property type="term" value="P:protein repair"/>
    <property type="evidence" value="ECO:0007669"/>
    <property type="project" value="InterPro"/>
</dbReference>
<evidence type="ECO:0000256" key="4">
    <source>
        <dbReference type="ARBA" id="ARBA00023002"/>
    </source>
</evidence>
<organism evidence="6 7">
    <name type="scientific">Candidatus Nitrosocosmicus franklandianus</name>
    <dbReference type="NCBI Taxonomy" id="1798806"/>
    <lineage>
        <taxon>Archaea</taxon>
        <taxon>Nitrososphaerota</taxon>
        <taxon>Nitrososphaeria</taxon>
        <taxon>Nitrososphaerales</taxon>
        <taxon>Nitrososphaeraceae</taxon>
        <taxon>Candidatus Nitrosocosmicus</taxon>
    </lineage>
</organism>
<dbReference type="SUPFAM" id="SSF51316">
    <property type="entry name" value="Mss4-like"/>
    <property type="match status" value="1"/>
</dbReference>
<dbReference type="PANTHER" id="PTHR46081:SF8">
    <property type="entry name" value="PEPTIDE METHIONINE SULFOXIDE REDUCTASE 2"/>
    <property type="match status" value="1"/>
</dbReference>